<dbReference type="PROSITE" id="PS50893">
    <property type="entry name" value="ABC_TRANSPORTER_2"/>
    <property type="match status" value="1"/>
</dbReference>
<dbReference type="InterPro" id="IPR050334">
    <property type="entry name" value="Molybdenum_import_ModC"/>
</dbReference>
<dbReference type="GO" id="GO:0005524">
    <property type="term" value="F:ATP binding"/>
    <property type="evidence" value="ECO:0007669"/>
    <property type="project" value="UniProtKB-KW"/>
</dbReference>
<accession>A0ABX1R554</accession>
<dbReference type="InterPro" id="IPR027417">
    <property type="entry name" value="P-loop_NTPase"/>
</dbReference>
<dbReference type="InterPro" id="IPR003439">
    <property type="entry name" value="ABC_transporter-like_ATP-bd"/>
</dbReference>
<name>A0ABX1R554_9ALTE</name>
<dbReference type="Pfam" id="PF00005">
    <property type="entry name" value="ABC_tran"/>
    <property type="match status" value="1"/>
</dbReference>
<evidence type="ECO:0000313" key="5">
    <source>
        <dbReference type="EMBL" id="NMH61194.1"/>
    </source>
</evidence>
<dbReference type="PANTHER" id="PTHR43514:SF4">
    <property type="entry name" value="ABC TRANSPORTER I FAMILY MEMBER 10"/>
    <property type="match status" value="1"/>
</dbReference>
<feature type="domain" description="ABC transporter" evidence="4">
    <location>
        <begin position="1"/>
        <end position="214"/>
    </location>
</feature>
<dbReference type="InterPro" id="IPR003593">
    <property type="entry name" value="AAA+_ATPase"/>
</dbReference>
<dbReference type="PROSITE" id="PS00211">
    <property type="entry name" value="ABC_TRANSPORTER_1"/>
    <property type="match status" value="1"/>
</dbReference>
<dbReference type="SMART" id="SM00382">
    <property type="entry name" value="AAA"/>
    <property type="match status" value="1"/>
</dbReference>
<comment type="caution">
    <text evidence="5">The sequence shown here is derived from an EMBL/GenBank/DDBJ whole genome shotgun (WGS) entry which is preliminary data.</text>
</comment>
<dbReference type="Gene3D" id="3.40.50.300">
    <property type="entry name" value="P-loop containing nucleotide triphosphate hydrolases"/>
    <property type="match status" value="1"/>
</dbReference>
<dbReference type="SUPFAM" id="SSF52540">
    <property type="entry name" value="P-loop containing nucleoside triphosphate hydrolases"/>
    <property type="match status" value="1"/>
</dbReference>
<dbReference type="PANTHER" id="PTHR43514">
    <property type="entry name" value="ABC TRANSPORTER I FAMILY MEMBER 10"/>
    <property type="match status" value="1"/>
</dbReference>
<reference evidence="5 6" key="1">
    <citation type="submission" date="2020-03" db="EMBL/GenBank/DDBJ databases">
        <title>Alteromonas ponticola sp. nov., isolated from seawater.</title>
        <authorList>
            <person name="Yoon J.-H."/>
            <person name="Kim Y.-O."/>
        </authorList>
    </citation>
    <scope>NUCLEOTIDE SEQUENCE [LARGE SCALE GENOMIC DNA]</scope>
    <source>
        <strain evidence="5 6">MYP5</strain>
    </source>
</reference>
<dbReference type="EMBL" id="JAATNW010000007">
    <property type="protein sequence ID" value="NMH61194.1"/>
    <property type="molecule type" value="Genomic_DNA"/>
</dbReference>
<keyword evidence="2" id="KW-0547">Nucleotide-binding</keyword>
<evidence type="ECO:0000313" key="6">
    <source>
        <dbReference type="Proteomes" id="UP000709336"/>
    </source>
</evidence>
<dbReference type="InterPro" id="IPR017871">
    <property type="entry name" value="ABC_transporter-like_CS"/>
</dbReference>
<evidence type="ECO:0000256" key="2">
    <source>
        <dbReference type="ARBA" id="ARBA00022741"/>
    </source>
</evidence>
<dbReference type="Proteomes" id="UP000709336">
    <property type="component" value="Unassembled WGS sequence"/>
</dbReference>
<evidence type="ECO:0000256" key="1">
    <source>
        <dbReference type="ARBA" id="ARBA00022448"/>
    </source>
</evidence>
<sequence>MNIEFLHQKARVAITVNLSDDASFIGVFGASGAGKTTLLRCLAGLEESALGNADLVKINQRVGFVPHTPTLYPHLDVVENIALGKMYEKHSRFTVSEVISALHCEELLARSVTTLSAGEKQRVVLARTILNAPDVLLIDEALSSLQSTLKHKVLSYLKQLSRSGMKIVLVSHNLPDLFQCADALIELDSGQVVWSGEVSKIANRPIHENTSVDSIYSTVRQTDVQTGESIGETYAAVNAVDVILEVPPISQSSLLHCFHGTISSIKKLQGENLLVSVKNENEIIHAIVSTAACAKLQLKEQLEIAARF</sequence>
<keyword evidence="6" id="KW-1185">Reference proteome</keyword>
<dbReference type="InterPro" id="IPR008995">
    <property type="entry name" value="Mo/tungstate-bd_C_term_dom"/>
</dbReference>
<evidence type="ECO:0000256" key="3">
    <source>
        <dbReference type="ARBA" id="ARBA00022840"/>
    </source>
</evidence>
<keyword evidence="1" id="KW-0813">Transport</keyword>
<dbReference type="RefSeq" id="WP_169211744.1">
    <property type="nucleotide sequence ID" value="NZ_JAATNW010000007.1"/>
</dbReference>
<dbReference type="SUPFAM" id="SSF50331">
    <property type="entry name" value="MOP-like"/>
    <property type="match status" value="1"/>
</dbReference>
<proteinExistence type="predicted"/>
<evidence type="ECO:0000259" key="4">
    <source>
        <dbReference type="PROSITE" id="PS50893"/>
    </source>
</evidence>
<keyword evidence="3 5" id="KW-0067">ATP-binding</keyword>
<organism evidence="5 6">
    <name type="scientific">Alteromonas ponticola</name>
    <dbReference type="NCBI Taxonomy" id="2720613"/>
    <lineage>
        <taxon>Bacteria</taxon>
        <taxon>Pseudomonadati</taxon>
        <taxon>Pseudomonadota</taxon>
        <taxon>Gammaproteobacteria</taxon>
        <taxon>Alteromonadales</taxon>
        <taxon>Alteromonadaceae</taxon>
        <taxon>Alteromonas/Salinimonas group</taxon>
        <taxon>Alteromonas</taxon>
    </lineage>
</organism>
<protein>
    <submittedName>
        <fullName evidence="5">ATP-binding cassette domain-containing protein</fullName>
    </submittedName>
</protein>
<gene>
    <name evidence="5" type="ORF">HCJ96_14275</name>
</gene>